<dbReference type="InterPro" id="IPR015943">
    <property type="entry name" value="WD40/YVTN_repeat-like_dom_sf"/>
</dbReference>
<dbReference type="RefSeq" id="XP_004032275.1">
    <property type="nucleotide sequence ID" value="XM_004032227.1"/>
</dbReference>
<dbReference type="InterPro" id="IPR001680">
    <property type="entry name" value="WD40_rpt"/>
</dbReference>
<evidence type="ECO:0000256" key="1">
    <source>
        <dbReference type="ARBA" id="ARBA00022574"/>
    </source>
</evidence>
<keyword evidence="1 3" id="KW-0853">WD repeat</keyword>
<dbReference type="GeneID" id="14906803"/>
<keyword evidence="5" id="KW-1185">Reference proteome</keyword>
<evidence type="ECO:0000256" key="3">
    <source>
        <dbReference type="PROSITE-ProRule" id="PRU00221"/>
    </source>
</evidence>
<dbReference type="SUPFAM" id="SSF50998">
    <property type="entry name" value="Quinoprotein alcohol dehydrogenase-like"/>
    <property type="match status" value="1"/>
</dbReference>
<accession>G0QVS1</accession>
<dbReference type="InterPro" id="IPR036322">
    <property type="entry name" value="WD40_repeat_dom_sf"/>
</dbReference>
<gene>
    <name evidence="4" type="ORF">IMG5_125790</name>
</gene>
<dbReference type="eggNOG" id="KOG0285">
    <property type="taxonomic scope" value="Eukaryota"/>
</dbReference>
<dbReference type="PANTHER" id="PTHR19848:SF8">
    <property type="entry name" value="F-BOX AND WD REPEAT DOMAIN CONTAINING 7"/>
    <property type="match status" value="1"/>
</dbReference>
<dbReference type="InParanoid" id="G0QVS1"/>
<dbReference type="PROSITE" id="PS50294">
    <property type="entry name" value="WD_REPEATS_REGION"/>
    <property type="match status" value="1"/>
</dbReference>
<proteinExistence type="predicted"/>
<dbReference type="PROSITE" id="PS50082">
    <property type="entry name" value="WD_REPEATS_2"/>
    <property type="match status" value="2"/>
</dbReference>
<protein>
    <submittedName>
        <fullName evidence="4">Uncharacterized protein</fullName>
    </submittedName>
</protein>
<reference evidence="4 5" key="1">
    <citation type="submission" date="2011-07" db="EMBL/GenBank/DDBJ databases">
        <authorList>
            <person name="Coyne R."/>
            <person name="Brami D."/>
            <person name="Johnson J."/>
            <person name="Hostetler J."/>
            <person name="Hannick L."/>
            <person name="Clark T."/>
            <person name="Cassidy-Hanley D."/>
            <person name="Inman J."/>
        </authorList>
    </citation>
    <scope>NUCLEOTIDE SEQUENCE [LARGE SCALE GENOMIC DNA]</scope>
    <source>
        <strain evidence="4 5">G5</strain>
    </source>
</reference>
<dbReference type="Pfam" id="PF00400">
    <property type="entry name" value="WD40"/>
    <property type="match status" value="3"/>
</dbReference>
<keyword evidence="2" id="KW-0677">Repeat</keyword>
<dbReference type="Proteomes" id="UP000008983">
    <property type="component" value="Unassembled WGS sequence"/>
</dbReference>
<feature type="repeat" description="WD" evidence="3">
    <location>
        <begin position="429"/>
        <end position="470"/>
    </location>
</feature>
<dbReference type="STRING" id="857967.G0QVS1"/>
<dbReference type="OrthoDB" id="10251605at2759"/>
<name>G0QVS1_ICHMU</name>
<dbReference type="InterPro" id="IPR011047">
    <property type="entry name" value="Quinoprotein_ADH-like_sf"/>
</dbReference>
<evidence type="ECO:0000313" key="5">
    <source>
        <dbReference type="Proteomes" id="UP000008983"/>
    </source>
</evidence>
<evidence type="ECO:0000313" key="4">
    <source>
        <dbReference type="EMBL" id="EGR30688.1"/>
    </source>
</evidence>
<organism evidence="4 5">
    <name type="scientific">Ichthyophthirius multifiliis</name>
    <name type="common">White spot disease agent</name>
    <name type="synonym">Ich</name>
    <dbReference type="NCBI Taxonomy" id="5932"/>
    <lineage>
        <taxon>Eukaryota</taxon>
        <taxon>Sar</taxon>
        <taxon>Alveolata</taxon>
        <taxon>Ciliophora</taxon>
        <taxon>Intramacronucleata</taxon>
        <taxon>Oligohymenophorea</taxon>
        <taxon>Hymenostomatida</taxon>
        <taxon>Ophryoglenina</taxon>
        <taxon>Ichthyophthirius</taxon>
    </lineage>
</organism>
<dbReference type="SUPFAM" id="SSF50978">
    <property type="entry name" value="WD40 repeat-like"/>
    <property type="match status" value="1"/>
</dbReference>
<dbReference type="SMART" id="SM00320">
    <property type="entry name" value="WD40"/>
    <property type="match status" value="7"/>
</dbReference>
<dbReference type="AlphaFoldDB" id="G0QVS1"/>
<evidence type="ECO:0000256" key="2">
    <source>
        <dbReference type="ARBA" id="ARBA00022737"/>
    </source>
</evidence>
<dbReference type="Gene3D" id="2.130.10.10">
    <property type="entry name" value="YVTN repeat-like/Quinoprotein amine dehydrogenase"/>
    <property type="match status" value="4"/>
</dbReference>
<sequence length="1069" mass="125640">MIINPNDSSISNFNLDELVQKIINYRNEKNFILYENINENFIIQVLEKDRMIDLDNYFKLKKIDIIEFVKYFISNIIKRDDEAIYIIIASIDLFRSISQKLSLSQYIQMSDITSYICDVYQKYINVYLFFFFFKSKQQKNHSQYKIQSFNFPEQQKYKIDPSKVRDVDINMAPIYGKNDEGIQRLVKQQIQTDSTHHINHNVKAGLYAEAINSIISIDTLSDKINIHDINCKQTQIIKPSSKNISEQVKQTRLNENIIFGIAWSEKQQRLGATMKDFKLIFWDKCDNFKYEKEIQIQNLISQYQTNIWYIEFINSWITTSNKNQLYVWDLEKEIIIKTLSSPKIKQSIFNVVEIQQFKLLAVGSLEKLITVWDFQKNQIIQQIECSKAGVHSFSYFQTYQVFVCSGFSNNVYIYNLEPNNFDIIYKGELIGHQSMVSTVDCIEKTCMILSADDTGTIKIWDIRTLKCIQSINCGLKTIITKLINIYQKGKLCFLGTRINMIDFSEKDIIIKKQNKKNELFPVKIDFLQDQIVAITRKDIRFIDLDNGKISQIFVGLFEKTDDITVFKQYYQGNKFIIGNNKGNIELHDMFNGELLHKLGSHSNEVTCIKFDYLNDMIISGSWDSSIKIQNLNEKTFEIKRQINNCFYNKEITFIELSVYHNLLFMASNSEKIYIYDYEFTKLLSCIELNLNTEPTSIRVINGFCLVLIASNDGYVYVMHFNKKELQFSAKLIAILDIDLLIGLKKTPKEEQKKESISISAEKNQNITPINAQKDKKRFQNLNQKSKYSIRFNFIDNIQTDSNTSKSNLSYQTINQLEFTNKNKQQQKNNIFCKSVSKYAQPQNFAEQDIQKQSNNQIQLEQNEKNQYFVCKFVVDYELSLQNQISVCNLYCALNKGSIIALDLLNIISQFDNIFYVEHANKRQNYNANRVCQENFLKVKIIYQKLQISKISDEGKISYKKPYFYKKILFFNIPNAHKDIITQIKILFLNEKYLLTGSMDFYIKIWDRKTGFLKGSLNINHPLPISMEYRKRQILIIKKEGYLCVKDYRCNFLKILQVNVFQGIKKYKNC</sequence>
<dbReference type="PANTHER" id="PTHR19848">
    <property type="entry name" value="WD40 REPEAT PROTEIN"/>
    <property type="match status" value="1"/>
</dbReference>
<feature type="repeat" description="WD" evidence="3">
    <location>
        <begin position="598"/>
        <end position="639"/>
    </location>
</feature>
<dbReference type="EMBL" id="GL983956">
    <property type="protein sequence ID" value="EGR30688.1"/>
    <property type="molecule type" value="Genomic_DNA"/>
</dbReference>